<dbReference type="InterPro" id="IPR049450">
    <property type="entry name" value="ACOT8-like_C"/>
</dbReference>
<evidence type="ECO:0000256" key="1">
    <source>
        <dbReference type="ARBA" id="ARBA00006509"/>
    </source>
</evidence>
<dbReference type="Pfam" id="PF20789">
    <property type="entry name" value="4HBT_3C"/>
    <property type="match status" value="1"/>
</dbReference>
<dbReference type="FunFam" id="1.10.10.1760:FF:000003">
    <property type="entry name" value="60S ribosomal protein L36"/>
    <property type="match status" value="1"/>
</dbReference>
<dbReference type="Proteomes" id="UP001280581">
    <property type="component" value="Unassembled WGS sequence"/>
</dbReference>
<evidence type="ECO:0000256" key="2">
    <source>
        <dbReference type="ARBA" id="ARBA00022980"/>
    </source>
</evidence>
<dbReference type="InterPro" id="IPR000509">
    <property type="entry name" value="Ribosomal_eL36"/>
</dbReference>
<dbReference type="InterPro" id="IPR038097">
    <property type="entry name" value="Ribosomal_eL36_sf"/>
</dbReference>
<dbReference type="Pfam" id="PF01158">
    <property type="entry name" value="Ribosomal_L36e"/>
    <property type="match status" value="1"/>
</dbReference>
<dbReference type="GO" id="GO:0005840">
    <property type="term" value="C:ribosome"/>
    <property type="evidence" value="ECO:0007669"/>
    <property type="project" value="UniProtKB-KW"/>
</dbReference>
<feature type="domain" description="Acyl-CoA thioesterase-like C-terminal" evidence="7">
    <location>
        <begin position="172"/>
        <end position="260"/>
    </location>
</feature>
<dbReference type="AlphaFoldDB" id="A0AAN6LQD9"/>
<sequence length="411" mass="46473">MTSWKEATEVRKLGASTYECTLQDAWSIGTVPNGGYVTGCVLEVVSTHFATTLSKQNQPHTIALHIEFLRRTQTGVATFKVEDVKLGRQTSVVHVRVSQEGREEVIAYVTNSNMDTEEGMGLDTQYTLQPPPPSVDLSKLEFDKDVNWYCRQEMPFANFRKASQRVKFHFPRNGHVLPSIADEWLCFSDGSQFTNSSIGFVADMFPQLVEAYREKSQGPFWYPTLLLNLDVKKILPPEGVKWLSIRVQTKKVKNGRMDLERLTCAGSARAKGLELAKRSDAPLYRKGPSPTPRNFQFNDNTTATMPKEVKQKSGLIVGPNAGHKVTPRQPAVRISRRKGFLSKRTAFVREIAREVAGLAPYEKRVIELLRNAKDKRARRLAKKRLGTFGRAKRKVEEMTNVIQESRRAGHH</sequence>
<comment type="caution">
    <text evidence="8">The sequence shown here is derived from an EMBL/GenBank/DDBJ whole genome shotgun (WGS) entry which is preliminary data.</text>
</comment>
<comment type="similarity">
    <text evidence="1 4">Belongs to the eukaryotic ribosomal protein eL36 family.</text>
</comment>
<feature type="region of interest" description="Disordered" evidence="5">
    <location>
        <begin position="281"/>
        <end position="300"/>
    </location>
</feature>
<organism evidence="8 9">
    <name type="scientific">Pseudopithomyces chartarum</name>
    <dbReference type="NCBI Taxonomy" id="1892770"/>
    <lineage>
        <taxon>Eukaryota</taxon>
        <taxon>Fungi</taxon>
        <taxon>Dikarya</taxon>
        <taxon>Ascomycota</taxon>
        <taxon>Pezizomycotina</taxon>
        <taxon>Dothideomycetes</taxon>
        <taxon>Pleosporomycetidae</taxon>
        <taxon>Pleosporales</taxon>
        <taxon>Massarineae</taxon>
        <taxon>Didymosphaeriaceae</taxon>
        <taxon>Pseudopithomyces</taxon>
    </lineage>
</organism>
<evidence type="ECO:0000313" key="9">
    <source>
        <dbReference type="Proteomes" id="UP001280581"/>
    </source>
</evidence>
<accession>A0AAN6LQD9</accession>
<dbReference type="Pfam" id="PF13622">
    <property type="entry name" value="4HBT_3"/>
    <property type="match status" value="1"/>
</dbReference>
<dbReference type="GO" id="GO:0003735">
    <property type="term" value="F:structural constituent of ribosome"/>
    <property type="evidence" value="ECO:0007669"/>
    <property type="project" value="InterPro"/>
</dbReference>
<name>A0AAN6LQD9_9PLEO</name>
<evidence type="ECO:0000313" key="8">
    <source>
        <dbReference type="EMBL" id="KAK3197063.1"/>
    </source>
</evidence>
<dbReference type="PANTHER" id="PTHR38110">
    <property type="entry name" value="CHROMOSOME 23, WHOLE GENOME SHOTGUN SEQUENCE"/>
    <property type="match status" value="1"/>
</dbReference>
<feature type="domain" description="Acyl-CoA thioesterase-like N-terminal HotDog" evidence="6">
    <location>
        <begin position="23"/>
        <end position="111"/>
    </location>
</feature>
<dbReference type="Gene3D" id="2.40.160.210">
    <property type="entry name" value="Acyl-CoA thioesterase, double hotdog domain"/>
    <property type="match status" value="1"/>
</dbReference>
<keyword evidence="2 4" id="KW-0689">Ribosomal protein</keyword>
<dbReference type="InterPro" id="IPR029069">
    <property type="entry name" value="HotDog_dom_sf"/>
</dbReference>
<dbReference type="PROSITE" id="PS01190">
    <property type="entry name" value="RIBOSOMAL_L36E"/>
    <property type="match status" value="1"/>
</dbReference>
<keyword evidence="9" id="KW-1185">Reference proteome</keyword>
<dbReference type="GO" id="GO:1990904">
    <property type="term" value="C:ribonucleoprotein complex"/>
    <property type="evidence" value="ECO:0007669"/>
    <property type="project" value="UniProtKB-KW"/>
</dbReference>
<protein>
    <recommendedName>
        <fullName evidence="4">60S ribosomal protein L36</fullName>
    </recommendedName>
</protein>
<reference evidence="8 9" key="1">
    <citation type="submission" date="2021-02" db="EMBL/GenBank/DDBJ databases">
        <title>Genome assembly of Pseudopithomyces chartarum.</title>
        <authorList>
            <person name="Jauregui R."/>
            <person name="Singh J."/>
            <person name="Voisey C."/>
        </authorList>
    </citation>
    <scope>NUCLEOTIDE SEQUENCE [LARGE SCALE GENOMIC DNA]</scope>
    <source>
        <strain evidence="8 9">AGR01</strain>
    </source>
</reference>
<keyword evidence="3 4" id="KW-0687">Ribonucleoprotein</keyword>
<evidence type="ECO:0000259" key="6">
    <source>
        <dbReference type="Pfam" id="PF13622"/>
    </source>
</evidence>
<evidence type="ECO:0000259" key="7">
    <source>
        <dbReference type="Pfam" id="PF20789"/>
    </source>
</evidence>
<dbReference type="InterPro" id="IPR049449">
    <property type="entry name" value="TesB_ACOT8-like_N"/>
</dbReference>
<dbReference type="InterPro" id="IPR042171">
    <property type="entry name" value="Acyl-CoA_hotdog"/>
</dbReference>
<evidence type="ECO:0000256" key="3">
    <source>
        <dbReference type="ARBA" id="ARBA00023274"/>
    </source>
</evidence>
<dbReference type="PANTHER" id="PTHR38110:SF1">
    <property type="entry name" value="THIOESTERASE DOMAIN-CONTAINING PROTEIN"/>
    <property type="match status" value="1"/>
</dbReference>
<dbReference type="GO" id="GO:0006412">
    <property type="term" value="P:translation"/>
    <property type="evidence" value="ECO:0007669"/>
    <property type="project" value="InterPro"/>
</dbReference>
<evidence type="ECO:0000256" key="4">
    <source>
        <dbReference type="RuleBase" id="RU000665"/>
    </source>
</evidence>
<gene>
    <name evidence="8" type="ORF">GRF29_1536g448423</name>
</gene>
<dbReference type="InterPro" id="IPR052389">
    <property type="entry name" value="Sec_Metab_Biosynth-Assoc"/>
</dbReference>
<dbReference type="SUPFAM" id="SSF54637">
    <property type="entry name" value="Thioesterase/thiol ester dehydrase-isomerase"/>
    <property type="match status" value="1"/>
</dbReference>
<dbReference type="Gene3D" id="1.10.10.1760">
    <property type="entry name" value="60S ribosomal protein L36"/>
    <property type="match status" value="1"/>
</dbReference>
<proteinExistence type="inferred from homology"/>
<evidence type="ECO:0000256" key="5">
    <source>
        <dbReference type="SAM" id="MobiDB-lite"/>
    </source>
</evidence>
<dbReference type="EMBL" id="WVTA01000021">
    <property type="protein sequence ID" value="KAK3197063.1"/>
    <property type="molecule type" value="Genomic_DNA"/>
</dbReference>